<keyword evidence="4 7" id="KW-0747">Spliceosome</keyword>
<comment type="subcellular location">
    <subcellularLocation>
        <location evidence="1 7">Nucleus</location>
    </subcellularLocation>
</comment>
<reference evidence="10" key="1">
    <citation type="journal article" date="2021" name="Front. Plant Sci.">
        <title>Chromosome-Scale Genome Assembly for Chinese Sour Jujube and Insights Into Its Genome Evolution and Domestication Signature.</title>
        <authorList>
            <person name="Shen L.-Y."/>
            <person name="Luo H."/>
            <person name="Wang X.-L."/>
            <person name="Wang X.-M."/>
            <person name="Qiu X.-J."/>
            <person name="Liu H."/>
            <person name="Zhou S.-S."/>
            <person name="Jia K.-H."/>
            <person name="Nie S."/>
            <person name="Bao Y.-T."/>
            <person name="Zhang R.-G."/>
            <person name="Yun Q.-Z."/>
            <person name="Chai Y.-H."/>
            <person name="Lu J.-Y."/>
            <person name="Li Y."/>
            <person name="Zhao S.-W."/>
            <person name="Mao J.-F."/>
            <person name="Jia S.-G."/>
            <person name="Mao Y.-M."/>
        </authorList>
    </citation>
    <scope>NUCLEOTIDE SEQUENCE</scope>
    <source>
        <strain evidence="10">AT0</strain>
        <tissue evidence="10">Leaf</tissue>
    </source>
</reference>
<evidence type="ECO:0000256" key="3">
    <source>
        <dbReference type="ARBA" id="ARBA00022664"/>
    </source>
</evidence>
<feature type="compositionally biased region" description="Basic and acidic residues" evidence="8">
    <location>
        <begin position="247"/>
        <end position="271"/>
    </location>
</feature>
<dbReference type="GO" id="GO:0005681">
    <property type="term" value="C:spliceosomal complex"/>
    <property type="evidence" value="ECO:0007669"/>
    <property type="project" value="UniProtKB-UniRule"/>
</dbReference>
<evidence type="ECO:0000256" key="2">
    <source>
        <dbReference type="ARBA" id="ARBA00007203"/>
    </source>
</evidence>
<dbReference type="GO" id="GO:0000398">
    <property type="term" value="P:mRNA splicing, via spliceosome"/>
    <property type="evidence" value="ECO:0007669"/>
    <property type="project" value="UniProtKB-UniRule"/>
</dbReference>
<evidence type="ECO:0000256" key="1">
    <source>
        <dbReference type="ARBA" id="ARBA00004123"/>
    </source>
</evidence>
<gene>
    <name evidence="10" type="ORF">FEM48_Zijuj11G0011200</name>
</gene>
<evidence type="ECO:0000256" key="7">
    <source>
        <dbReference type="RuleBase" id="RU367071"/>
    </source>
</evidence>
<dbReference type="PANTHER" id="PTHR12942">
    <property type="entry name" value="STEP II SPLICING FACTOR SLU7"/>
    <property type="match status" value="1"/>
</dbReference>
<evidence type="ECO:0000256" key="6">
    <source>
        <dbReference type="ARBA" id="ARBA00023242"/>
    </source>
</evidence>
<feature type="region of interest" description="Disordered" evidence="8">
    <location>
        <begin position="235"/>
        <end position="271"/>
    </location>
</feature>
<keyword evidence="3 7" id="KW-0507">mRNA processing</keyword>
<comment type="caution">
    <text evidence="10">The sequence shown here is derived from an EMBL/GenBank/DDBJ whole genome shotgun (WGS) entry which is preliminary data.</text>
</comment>
<dbReference type="AlphaFoldDB" id="A0A978UFZ0"/>
<dbReference type="InterPro" id="IPR039974">
    <property type="entry name" value="Splicing_factor_SLU7"/>
</dbReference>
<protein>
    <recommendedName>
        <fullName evidence="7">Pre-mRNA-splicing factor SLU7</fullName>
    </recommendedName>
</protein>
<dbReference type="GO" id="GO:0030628">
    <property type="term" value="F:pre-mRNA 3'-splice site binding"/>
    <property type="evidence" value="ECO:0007669"/>
    <property type="project" value="UniProtKB-UniRule"/>
</dbReference>
<name>A0A978UFZ0_ZIZJJ</name>
<organism evidence="10 11">
    <name type="scientific">Ziziphus jujuba var. spinosa</name>
    <dbReference type="NCBI Taxonomy" id="714518"/>
    <lineage>
        <taxon>Eukaryota</taxon>
        <taxon>Viridiplantae</taxon>
        <taxon>Streptophyta</taxon>
        <taxon>Embryophyta</taxon>
        <taxon>Tracheophyta</taxon>
        <taxon>Spermatophyta</taxon>
        <taxon>Magnoliopsida</taxon>
        <taxon>eudicotyledons</taxon>
        <taxon>Gunneridae</taxon>
        <taxon>Pentapetalae</taxon>
        <taxon>rosids</taxon>
        <taxon>fabids</taxon>
        <taxon>Rosales</taxon>
        <taxon>Rhamnaceae</taxon>
        <taxon>Paliureae</taxon>
        <taxon>Ziziphus</taxon>
    </lineage>
</organism>
<dbReference type="PANTHER" id="PTHR12942:SF2">
    <property type="entry name" value="PRE-MRNA-SPLICING FACTOR SLU7"/>
    <property type="match status" value="1"/>
</dbReference>
<sequence length="446" mass="51479">MGYLNSLAIKKSIFEADFVDICIGVVEDGIDCFLPSLGKIGRSSEGKKTRNNEMGYPSSLAVKKGSFETDFVDIHIGMVGDAIDCFLPSIVRERLEEVVRERKQEVMRRRKERGTGRTNEQDMLIDFCSSFLAADKQFYQQEMWVEACCCFFVTEQVALYYWGFIDHEAIVALFTYFQNIVDIHVSNQRVVKLLDLLVNTLSKQVAFKSRKDLKKKLELEEARKAGLALLRANSQTDGPSLKHQRKQKLEPNTKSSYDRGGKVHQADKYRKGACEKEEARRKYLEEQVIKKLEGKINNQGDSDGDDDYWIHESKQMDFAKIEKRVRTTGGGSTGTISLQYIFDVFSLRNFWFREDRAKYLENLDLDSAYYDPKTRSMRENPLPNADPNEKFYGGDNQYRNSGQALEFKMLNNHSYKAFTKGIEIHLQAAPSQAEFMYNDRQVKKRN</sequence>
<keyword evidence="5 7" id="KW-0508">mRNA splicing</keyword>
<evidence type="ECO:0000313" key="10">
    <source>
        <dbReference type="EMBL" id="KAH7513721.1"/>
    </source>
</evidence>
<evidence type="ECO:0000256" key="4">
    <source>
        <dbReference type="ARBA" id="ARBA00022728"/>
    </source>
</evidence>
<comment type="subunit">
    <text evidence="7">Associated with the spliceosome.</text>
</comment>
<comment type="similarity">
    <text evidence="2 7">Belongs to the SLU7 family.</text>
</comment>
<dbReference type="Pfam" id="PF11708">
    <property type="entry name" value="Slu7"/>
    <property type="match status" value="1"/>
</dbReference>
<dbReference type="Proteomes" id="UP000813462">
    <property type="component" value="Unassembled WGS sequence"/>
</dbReference>
<dbReference type="EMBL" id="JAEACU010000011">
    <property type="protein sequence ID" value="KAH7513721.1"/>
    <property type="molecule type" value="Genomic_DNA"/>
</dbReference>
<accession>A0A978UFZ0</accession>
<dbReference type="InterPro" id="IPR021715">
    <property type="entry name" value="Slu7_dom"/>
</dbReference>
<evidence type="ECO:0000256" key="5">
    <source>
        <dbReference type="ARBA" id="ARBA00023187"/>
    </source>
</evidence>
<feature type="domain" description="Pre-mRNA-splicing factor SLU7" evidence="9">
    <location>
        <begin position="276"/>
        <end position="445"/>
    </location>
</feature>
<evidence type="ECO:0000259" key="9">
    <source>
        <dbReference type="Pfam" id="PF11708"/>
    </source>
</evidence>
<evidence type="ECO:0000313" key="11">
    <source>
        <dbReference type="Proteomes" id="UP000813462"/>
    </source>
</evidence>
<comment type="function">
    <text evidence="7">Involved in pre-mRNA splicing.</text>
</comment>
<proteinExistence type="inferred from homology"/>
<evidence type="ECO:0000256" key="8">
    <source>
        <dbReference type="SAM" id="MobiDB-lite"/>
    </source>
</evidence>
<keyword evidence="6 7" id="KW-0539">Nucleus</keyword>